<keyword evidence="5" id="KW-0067">ATP-binding</keyword>
<dbReference type="InterPro" id="IPR003439">
    <property type="entry name" value="ABC_transporter-like_ATP-bd"/>
</dbReference>
<feature type="domain" description="ABC transporter" evidence="6">
    <location>
        <begin position="13"/>
        <end position="240"/>
    </location>
</feature>
<proteinExistence type="inferred from homology"/>
<evidence type="ECO:0000313" key="7">
    <source>
        <dbReference type="EMBL" id="GAT63496.1"/>
    </source>
</evidence>
<dbReference type="PANTHER" id="PTHR42711">
    <property type="entry name" value="ABC TRANSPORTER ATP-BINDING PROTEIN"/>
    <property type="match status" value="1"/>
</dbReference>
<dbReference type="EMBL" id="BDCR01000004">
    <property type="protein sequence ID" value="GAT63496.1"/>
    <property type="molecule type" value="Genomic_DNA"/>
</dbReference>
<dbReference type="SUPFAM" id="SSF52540">
    <property type="entry name" value="P-loop containing nucleoside triphosphate hydrolases"/>
    <property type="match status" value="1"/>
</dbReference>
<organism evidence="7 8">
    <name type="scientific">Paludibacter jiangxiensis</name>
    <dbReference type="NCBI Taxonomy" id="681398"/>
    <lineage>
        <taxon>Bacteria</taxon>
        <taxon>Pseudomonadati</taxon>
        <taxon>Bacteroidota</taxon>
        <taxon>Bacteroidia</taxon>
        <taxon>Bacteroidales</taxon>
        <taxon>Paludibacteraceae</taxon>
        <taxon>Paludibacter</taxon>
    </lineage>
</organism>
<dbReference type="STRING" id="681398.PJIAN_434"/>
<keyword evidence="4" id="KW-0547">Nucleotide-binding</keyword>
<dbReference type="InterPro" id="IPR017871">
    <property type="entry name" value="ABC_transporter-like_CS"/>
</dbReference>
<evidence type="ECO:0000256" key="5">
    <source>
        <dbReference type="ARBA" id="ARBA00022840"/>
    </source>
</evidence>
<keyword evidence="3" id="KW-0536">Nodulation</keyword>
<dbReference type="InterPro" id="IPR050763">
    <property type="entry name" value="ABC_transporter_ATP-binding"/>
</dbReference>
<dbReference type="PROSITE" id="PS00211">
    <property type="entry name" value="ABC_TRANSPORTER_1"/>
    <property type="match status" value="1"/>
</dbReference>
<keyword evidence="2" id="KW-0813">Transport</keyword>
<sequence>MSLQNNIQAMIPVQCRSLNKTYKKIPALQDVSFEVNPGELFGIIGPDGAGKTTLFRILTTLLLPASGSATVDGYDVVKDYKEIRKRVGYMPGRFSLYQDLSVEENLTFFASVFNTTIEENYDLIKDIYCQIEPFKKRRAGALSGGMKQKLALSCALIHRPSVLFLDEPTTGVDPVSRKEFWEILKKLKQEGITILVSTPYMDEASLCDRIALINNGKILKIDTPENITNQFGKILWTLQSRNMHTLLIDLREHPAIGSCFAFGDTHHVTITNEQLKMDDLKAYLEGKGHVDIVIRPAGATIEDCFMDLLK</sequence>
<dbReference type="InterPro" id="IPR003593">
    <property type="entry name" value="AAA+_ATPase"/>
</dbReference>
<evidence type="ECO:0000313" key="8">
    <source>
        <dbReference type="Proteomes" id="UP000076586"/>
    </source>
</evidence>
<dbReference type="Gene3D" id="3.40.50.300">
    <property type="entry name" value="P-loop containing nucleotide triphosphate hydrolases"/>
    <property type="match status" value="1"/>
</dbReference>
<dbReference type="GO" id="GO:0005524">
    <property type="term" value="F:ATP binding"/>
    <property type="evidence" value="ECO:0007669"/>
    <property type="project" value="UniProtKB-KW"/>
</dbReference>
<keyword evidence="8" id="KW-1185">Reference proteome</keyword>
<evidence type="ECO:0000256" key="3">
    <source>
        <dbReference type="ARBA" id="ARBA00022458"/>
    </source>
</evidence>
<dbReference type="PANTHER" id="PTHR42711:SF5">
    <property type="entry name" value="ABC TRANSPORTER ATP-BINDING PROTEIN NATA"/>
    <property type="match status" value="1"/>
</dbReference>
<evidence type="ECO:0000256" key="1">
    <source>
        <dbReference type="ARBA" id="ARBA00005417"/>
    </source>
</evidence>
<dbReference type="Proteomes" id="UP000076586">
    <property type="component" value="Unassembled WGS sequence"/>
</dbReference>
<dbReference type="PROSITE" id="PS50893">
    <property type="entry name" value="ABC_TRANSPORTER_2"/>
    <property type="match status" value="1"/>
</dbReference>
<dbReference type="SMART" id="SM00382">
    <property type="entry name" value="AAA"/>
    <property type="match status" value="1"/>
</dbReference>
<evidence type="ECO:0000256" key="4">
    <source>
        <dbReference type="ARBA" id="ARBA00022741"/>
    </source>
</evidence>
<dbReference type="CDD" id="cd03230">
    <property type="entry name" value="ABC_DR_subfamily_A"/>
    <property type="match status" value="1"/>
</dbReference>
<comment type="caution">
    <text evidence="7">The sequence shown here is derived from an EMBL/GenBank/DDBJ whole genome shotgun (WGS) entry which is preliminary data.</text>
</comment>
<reference evidence="8" key="2">
    <citation type="journal article" date="2017" name="Genome Announc.">
        <title>Draft genome sequence of Paludibacter jiangxiensis NM7(T), a propionate-producing fermentative bacterium.</title>
        <authorList>
            <person name="Qiu Y.-L."/>
            <person name="Tourlousse D.M."/>
            <person name="Matsuura N."/>
            <person name="Ohashi A."/>
            <person name="Sekiguchi Y."/>
        </authorList>
    </citation>
    <scope>NUCLEOTIDE SEQUENCE [LARGE SCALE GENOMIC DNA]</scope>
    <source>
        <strain evidence="8">NM7</strain>
    </source>
</reference>
<reference evidence="8" key="1">
    <citation type="submission" date="2016-04" db="EMBL/GenBank/DDBJ databases">
        <title>Draft genome sequence of Paludibacter jiangxiensis strain NM7.</title>
        <authorList>
            <person name="Qiu Y."/>
            <person name="Matsuura N."/>
            <person name="Ohashi A."/>
            <person name="Tourlousse M.D."/>
            <person name="Sekiguchi Y."/>
        </authorList>
    </citation>
    <scope>NUCLEOTIDE SEQUENCE [LARGE SCALE GENOMIC DNA]</scope>
    <source>
        <strain evidence="8">NM7</strain>
    </source>
</reference>
<dbReference type="AlphaFoldDB" id="A0A171ABW7"/>
<gene>
    <name evidence="7" type="ORF">PJIAN_434</name>
</gene>
<dbReference type="InterPro" id="IPR027417">
    <property type="entry name" value="P-loop_NTPase"/>
</dbReference>
<evidence type="ECO:0000256" key="2">
    <source>
        <dbReference type="ARBA" id="ARBA00022448"/>
    </source>
</evidence>
<comment type="similarity">
    <text evidence="1">Belongs to the ABC transporter superfamily.</text>
</comment>
<protein>
    <submittedName>
        <fullName evidence="7">ABC-type multidrug transport system</fullName>
    </submittedName>
</protein>
<accession>A0A171ABW7</accession>
<dbReference type="GO" id="GO:0016887">
    <property type="term" value="F:ATP hydrolysis activity"/>
    <property type="evidence" value="ECO:0007669"/>
    <property type="project" value="InterPro"/>
</dbReference>
<name>A0A171ABW7_9BACT</name>
<dbReference type="Pfam" id="PF00005">
    <property type="entry name" value="ABC_tran"/>
    <property type="match status" value="1"/>
</dbReference>
<evidence type="ECO:0000259" key="6">
    <source>
        <dbReference type="PROSITE" id="PS50893"/>
    </source>
</evidence>